<dbReference type="RefSeq" id="WP_135767755.1">
    <property type="nucleotide sequence ID" value="NZ_RQET01000004.1"/>
</dbReference>
<dbReference type="PROSITE" id="PS50005">
    <property type="entry name" value="TPR"/>
    <property type="match status" value="2"/>
</dbReference>
<dbReference type="Pfam" id="PF14559">
    <property type="entry name" value="TPR_19"/>
    <property type="match status" value="2"/>
</dbReference>
<proteinExistence type="predicted"/>
<dbReference type="AlphaFoldDB" id="A0A4R9GI44"/>
<dbReference type="InterPro" id="IPR051685">
    <property type="entry name" value="Ycf3/AcsC/BcsC/TPR_MFPF"/>
</dbReference>
<dbReference type="EMBL" id="RQET01000004">
    <property type="protein sequence ID" value="TGK12357.1"/>
    <property type="molecule type" value="Genomic_DNA"/>
</dbReference>
<dbReference type="OrthoDB" id="344205at2"/>
<evidence type="ECO:0000313" key="4">
    <source>
        <dbReference type="EMBL" id="TGK12357.1"/>
    </source>
</evidence>
<dbReference type="PANTHER" id="PTHR44943:SF4">
    <property type="entry name" value="TPR REPEAT-CONTAINING PROTEIN MJ0798"/>
    <property type="match status" value="1"/>
</dbReference>
<dbReference type="SMART" id="SM00028">
    <property type="entry name" value="TPR"/>
    <property type="match status" value="3"/>
</dbReference>
<dbReference type="Gene3D" id="1.25.40.10">
    <property type="entry name" value="Tetratricopeptide repeat domain"/>
    <property type="match status" value="2"/>
</dbReference>
<keyword evidence="2 3" id="KW-0802">TPR repeat</keyword>
<name>A0A4R9GI44_9LEPT</name>
<protein>
    <submittedName>
        <fullName evidence="4">Uncharacterized protein</fullName>
    </submittedName>
</protein>
<feature type="repeat" description="TPR" evidence="3">
    <location>
        <begin position="64"/>
        <end position="97"/>
    </location>
</feature>
<evidence type="ECO:0000313" key="5">
    <source>
        <dbReference type="Proteomes" id="UP000298458"/>
    </source>
</evidence>
<organism evidence="4 5">
    <name type="scientific">Leptospira fletcheri</name>
    <dbReference type="NCBI Taxonomy" id="2484981"/>
    <lineage>
        <taxon>Bacteria</taxon>
        <taxon>Pseudomonadati</taxon>
        <taxon>Spirochaetota</taxon>
        <taxon>Spirochaetia</taxon>
        <taxon>Leptospirales</taxon>
        <taxon>Leptospiraceae</taxon>
        <taxon>Leptospira</taxon>
    </lineage>
</organism>
<evidence type="ECO:0000256" key="2">
    <source>
        <dbReference type="ARBA" id="ARBA00022803"/>
    </source>
</evidence>
<evidence type="ECO:0000256" key="3">
    <source>
        <dbReference type="PROSITE-ProRule" id="PRU00339"/>
    </source>
</evidence>
<sequence length="667" mass="75749">MKVFYTSPALLLLLLGTLLVFPGPQIAKETIEWIKEGESFLKARNYPNAYDSFREAIQKNPQSVRSHLGLSEAALRLHKEKEALRSLNKVLELEPKNKAAVRLKADTLARLGKYEEALSVVRPFLDEDKYDPDLFPVLVEVHLAQGNVEKAAFELNSALSRLPKNREIRMLEARSAALGGNFSKAQTLRNQLEAETSDDPSVFLESGKFLLLWAEKLSGSKRESKIQEAAEKFERSISLYPDEEDALRQLAKTRLYAGRYSDAEELLNRLLNRFPSSTEYLYLRSFARLKKEPESKEAKSDLERIMILDDLDPLTRERAETFALESLAEGNGTRRSLGEYRLQRFRANRNSFLYDLAWAHLTRARELLPNRPEILVLTLEEYKRRGDFPRYFNLLLTLREKFPDNKKYGYAVENNLDHFKKSLSYREGLVKIGNFGIEEDYGRTPPELLVFDPESEDFLSKYPNAPTIVGKALRSFLSKDPRVKAVDLESFQKKGLLDTEPYSGAVPKTEKNFSEIKNSKGEQIRFVASGKLSYKNGALRVEWSLRDHKEEKVLGTFRVYANGRDGLTEATLRSRDKLLALIPAMGRVHRIKEDSIVVNAGIVDGIAKGTVLYLYNSSAKVGEAVVDEADLYTAKAIPTGGEEILRVLAVGNRAYWHRTKGTPANEK</sequence>
<dbReference type="SUPFAM" id="SSF48452">
    <property type="entry name" value="TPR-like"/>
    <property type="match status" value="2"/>
</dbReference>
<comment type="caution">
    <text evidence="4">The sequence shown here is derived from an EMBL/GenBank/DDBJ whole genome shotgun (WGS) entry which is preliminary data.</text>
</comment>
<dbReference type="InterPro" id="IPR011990">
    <property type="entry name" value="TPR-like_helical_dom_sf"/>
</dbReference>
<reference evidence="4" key="1">
    <citation type="journal article" date="2019" name="PLoS Negl. Trop. Dis.">
        <title>Revisiting the worldwide diversity of Leptospira species in the environment.</title>
        <authorList>
            <person name="Vincent A.T."/>
            <person name="Schiettekatte O."/>
            <person name="Bourhy P."/>
            <person name="Veyrier F.J."/>
            <person name="Picardeau M."/>
        </authorList>
    </citation>
    <scope>NUCLEOTIDE SEQUENCE [LARGE SCALE GENOMIC DNA]</scope>
    <source>
        <strain evidence="4">SSW15</strain>
    </source>
</reference>
<keyword evidence="1" id="KW-0677">Repeat</keyword>
<dbReference type="InterPro" id="IPR019734">
    <property type="entry name" value="TPR_rpt"/>
</dbReference>
<feature type="repeat" description="TPR" evidence="3">
    <location>
        <begin position="30"/>
        <end position="63"/>
    </location>
</feature>
<keyword evidence="5" id="KW-1185">Reference proteome</keyword>
<evidence type="ECO:0000256" key="1">
    <source>
        <dbReference type="ARBA" id="ARBA00022737"/>
    </source>
</evidence>
<accession>A0A4R9GI44</accession>
<dbReference type="PANTHER" id="PTHR44943">
    <property type="entry name" value="CELLULOSE SYNTHASE OPERON PROTEIN C"/>
    <property type="match status" value="1"/>
</dbReference>
<dbReference type="Proteomes" id="UP000298458">
    <property type="component" value="Unassembled WGS sequence"/>
</dbReference>
<gene>
    <name evidence="4" type="ORF">EHO60_08890</name>
</gene>